<evidence type="ECO:0000256" key="4">
    <source>
        <dbReference type="ARBA" id="ARBA00022692"/>
    </source>
</evidence>
<dbReference type="PANTHER" id="PTHR10332:SF88">
    <property type="entry name" value="EQUILIBRATIVE NUCLEOSIDE TRANSPORTER 1, ISOFORM A"/>
    <property type="match status" value="1"/>
</dbReference>
<dbReference type="GO" id="GO:0005886">
    <property type="term" value="C:plasma membrane"/>
    <property type="evidence" value="ECO:0007669"/>
    <property type="project" value="TreeGrafter"/>
</dbReference>
<keyword evidence="5 8" id="KW-1133">Transmembrane helix</keyword>
<dbReference type="Pfam" id="PF01733">
    <property type="entry name" value="Nucleoside_tran"/>
    <property type="match status" value="1"/>
</dbReference>
<feature type="transmembrane region" description="Helical" evidence="8">
    <location>
        <begin position="416"/>
        <end position="437"/>
    </location>
</feature>
<dbReference type="EnsemblMetazoa" id="CLYHEMT001875.1">
    <property type="protein sequence ID" value="CLYHEMP001875.1"/>
    <property type="gene ID" value="CLYHEMG001875"/>
</dbReference>
<evidence type="ECO:0000256" key="5">
    <source>
        <dbReference type="ARBA" id="ARBA00022989"/>
    </source>
</evidence>
<keyword evidence="3" id="KW-0813">Transport</keyword>
<protein>
    <recommendedName>
        <fullName evidence="11">Equilibrative nucleoside transporter 3</fullName>
    </recommendedName>
</protein>
<accession>A0A7M5UV75</accession>
<feature type="transmembrane region" description="Helical" evidence="8">
    <location>
        <begin position="204"/>
        <end position="222"/>
    </location>
</feature>
<feature type="transmembrane region" description="Helical" evidence="8">
    <location>
        <begin position="347"/>
        <end position="368"/>
    </location>
</feature>
<proteinExistence type="inferred from homology"/>
<dbReference type="InterPro" id="IPR036259">
    <property type="entry name" value="MFS_trans_sf"/>
</dbReference>
<evidence type="ECO:0000313" key="10">
    <source>
        <dbReference type="Proteomes" id="UP000594262"/>
    </source>
</evidence>
<evidence type="ECO:0000256" key="3">
    <source>
        <dbReference type="ARBA" id="ARBA00022448"/>
    </source>
</evidence>
<feature type="transmembrane region" description="Helical" evidence="8">
    <location>
        <begin position="172"/>
        <end position="197"/>
    </location>
</feature>
<name>A0A7M5UV75_9CNID</name>
<keyword evidence="4 8" id="KW-0812">Transmembrane</keyword>
<feature type="transmembrane region" description="Helical" evidence="8">
    <location>
        <begin position="242"/>
        <end position="265"/>
    </location>
</feature>
<dbReference type="OrthoDB" id="1856718at2759"/>
<evidence type="ECO:0000256" key="2">
    <source>
        <dbReference type="ARBA" id="ARBA00007965"/>
    </source>
</evidence>
<feature type="transmembrane region" description="Helical" evidence="8">
    <location>
        <begin position="449"/>
        <end position="470"/>
    </location>
</feature>
<comment type="subcellular location">
    <subcellularLocation>
        <location evidence="1">Membrane</location>
        <topology evidence="1">Multi-pass membrane protein</topology>
    </subcellularLocation>
</comment>
<feature type="transmembrane region" description="Helical" evidence="8">
    <location>
        <begin position="314"/>
        <end position="335"/>
    </location>
</feature>
<feature type="compositionally biased region" description="Acidic residues" evidence="7">
    <location>
        <begin position="16"/>
        <end position="31"/>
    </location>
</feature>
<evidence type="ECO:0000256" key="1">
    <source>
        <dbReference type="ARBA" id="ARBA00004141"/>
    </source>
</evidence>
<feature type="transmembrane region" description="Helical" evidence="8">
    <location>
        <begin position="70"/>
        <end position="92"/>
    </location>
</feature>
<evidence type="ECO:0008006" key="11">
    <source>
        <dbReference type="Google" id="ProtNLM"/>
    </source>
</evidence>
<dbReference type="GO" id="GO:0005337">
    <property type="term" value="F:nucleoside transmembrane transporter activity"/>
    <property type="evidence" value="ECO:0007669"/>
    <property type="project" value="InterPro"/>
</dbReference>
<dbReference type="PANTHER" id="PTHR10332">
    <property type="entry name" value="EQUILIBRATIVE NUCLEOSIDE TRANSPORTER"/>
    <property type="match status" value="1"/>
</dbReference>
<keyword evidence="10" id="KW-1185">Reference proteome</keyword>
<dbReference type="GeneID" id="136801743"/>
<feature type="transmembrane region" description="Helical" evidence="8">
    <location>
        <begin position="112"/>
        <end position="130"/>
    </location>
</feature>
<evidence type="ECO:0000313" key="9">
    <source>
        <dbReference type="EnsemblMetazoa" id="CLYHEMP001875.1"/>
    </source>
</evidence>
<dbReference type="PIRSF" id="PIRSF016379">
    <property type="entry name" value="ENT"/>
    <property type="match status" value="1"/>
</dbReference>
<feature type="transmembrane region" description="Helical" evidence="8">
    <location>
        <begin position="380"/>
        <end position="396"/>
    </location>
</feature>
<evidence type="ECO:0000256" key="7">
    <source>
        <dbReference type="SAM" id="MobiDB-lite"/>
    </source>
</evidence>
<dbReference type="Proteomes" id="UP000594262">
    <property type="component" value="Unplaced"/>
</dbReference>
<dbReference type="AlphaFoldDB" id="A0A7M5UV75"/>
<evidence type="ECO:0000256" key="6">
    <source>
        <dbReference type="ARBA" id="ARBA00023136"/>
    </source>
</evidence>
<dbReference type="SUPFAM" id="SSF103473">
    <property type="entry name" value="MFS general substrate transporter"/>
    <property type="match status" value="1"/>
</dbReference>
<reference evidence="9" key="1">
    <citation type="submission" date="2021-01" db="UniProtKB">
        <authorList>
            <consortium name="EnsemblMetazoa"/>
        </authorList>
    </citation>
    <scope>IDENTIFICATION</scope>
</reference>
<keyword evidence="6 8" id="KW-0472">Membrane</keyword>
<sequence>MDTNAKRGLLKPMDSYDSEEDSISSDDELLGGEERVPSIQTRSGAPPASSFTDPDDMSASLNAPEDKGNVIYIIFFIQGIGMLLPWNFFITAKSYFSYKFEENATFQDRFENAFALAAMIPGVLSLLFNIFMTGRISRNFRLTLSLTVMFLAFVATTVLVKVDTQDKPTMFFAITVATCTILNLATGIFQGTIFGIAGIIGSRYMQAIMSGQATAGIFAAVADLATKLANPNYAKEPTTSALIYFIIASAFIIITGIAYSTLFRLPRMQFYFRRFERHTERDIENRQTANHTPNVEKIPYVLILKAISGKAASVFIVFAITLTCFPAIMAGISSTNKGNGSVWDNELFATLVVFLVFNVGDWIGRILAGIVQIVNEKSKWLIVLCISRIVFIPLFLMCNYEHRVLPYVFNHDFWPIIINILFSVSNGYLGSLGMMYGPKMVALEYGETAGTMMSLFLQMGLTFGACLSFAF</sequence>
<comment type="similarity">
    <text evidence="2">Belongs to the SLC29A/ENT transporter (TC 2.A.57) family.</text>
</comment>
<feature type="transmembrane region" description="Helical" evidence="8">
    <location>
        <begin position="142"/>
        <end position="160"/>
    </location>
</feature>
<dbReference type="PRINTS" id="PR01130">
    <property type="entry name" value="DERENTRNSPRT"/>
</dbReference>
<dbReference type="InterPro" id="IPR002259">
    <property type="entry name" value="Eqnu_transpt"/>
</dbReference>
<dbReference type="RefSeq" id="XP_066914502.1">
    <property type="nucleotide sequence ID" value="XM_067058401.1"/>
</dbReference>
<feature type="region of interest" description="Disordered" evidence="7">
    <location>
        <begin position="1"/>
        <end position="59"/>
    </location>
</feature>
<organism evidence="9 10">
    <name type="scientific">Clytia hemisphaerica</name>
    <dbReference type="NCBI Taxonomy" id="252671"/>
    <lineage>
        <taxon>Eukaryota</taxon>
        <taxon>Metazoa</taxon>
        <taxon>Cnidaria</taxon>
        <taxon>Hydrozoa</taxon>
        <taxon>Hydroidolina</taxon>
        <taxon>Leptothecata</taxon>
        <taxon>Obeliida</taxon>
        <taxon>Clytiidae</taxon>
        <taxon>Clytia</taxon>
    </lineage>
</organism>
<evidence type="ECO:0000256" key="8">
    <source>
        <dbReference type="SAM" id="Phobius"/>
    </source>
</evidence>